<feature type="transmembrane region" description="Helical" evidence="2">
    <location>
        <begin position="895"/>
        <end position="915"/>
    </location>
</feature>
<dbReference type="PROSITE" id="PS51257">
    <property type="entry name" value="PROKAR_LIPOPROTEIN"/>
    <property type="match status" value="1"/>
</dbReference>
<evidence type="ECO:0000256" key="2">
    <source>
        <dbReference type="SAM" id="Phobius"/>
    </source>
</evidence>
<protein>
    <recommendedName>
        <fullName evidence="4">CHAT domain-containing protein</fullName>
    </recommendedName>
</protein>
<evidence type="ECO:0000256" key="3">
    <source>
        <dbReference type="SAM" id="SignalP"/>
    </source>
</evidence>
<reference evidence="6" key="1">
    <citation type="journal article" date="2019" name="Int. J. Syst. Evol. Microbiol.">
        <title>The Global Catalogue of Microorganisms (GCM) 10K type strain sequencing project: providing services to taxonomists for standard genome sequencing and annotation.</title>
        <authorList>
            <consortium name="The Broad Institute Genomics Platform"/>
            <consortium name="The Broad Institute Genome Sequencing Center for Infectious Disease"/>
            <person name="Wu L."/>
            <person name="Ma J."/>
        </authorList>
    </citation>
    <scope>NUCLEOTIDE SEQUENCE [LARGE SCALE GENOMIC DNA]</scope>
    <source>
        <strain evidence="6">JCM 17919</strain>
    </source>
</reference>
<gene>
    <name evidence="5" type="ORF">GCM10023184_03390</name>
</gene>
<dbReference type="PANTHER" id="PTHR10098">
    <property type="entry name" value="RAPSYN-RELATED"/>
    <property type="match status" value="1"/>
</dbReference>
<evidence type="ECO:0000256" key="1">
    <source>
        <dbReference type="PROSITE-ProRule" id="PRU00339"/>
    </source>
</evidence>
<dbReference type="RefSeq" id="WP_345252878.1">
    <property type="nucleotide sequence ID" value="NZ_BAABGY010000001.1"/>
</dbReference>
<dbReference type="Proteomes" id="UP001501725">
    <property type="component" value="Unassembled WGS sequence"/>
</dbReference>
<dbReference type="InterPro" id="IPR019734">
    <property type="entry name" value="TPR_rpt"/>
</dbReference>
<keyword evidence="1" id="KW-0802">TPR repeat</keyword>
<accession>A0ABP8G779</accession>
<dbReference type="PANTHER" id="PTHR10098:SF108">
    <property type="entry name" value="TETRATRICOPEPTIDE REPEAT PROTEIN 28"/>
    <property type="match status" value="1"/>
</dbReference>
<keyword evidence="2" id="KW-0472">Membrane</keyword>
<keyword evidence="2" id="KW-0812">Transmembrane</keyword>
<keyword evidence="2" id="KW-1133">Transmembrane helix</keyword>
<dbReference type="InterPro" id="IPR011990">
    <property type="entry name" value="TPR-like_helical_dom_sf"/>
</dbReference>
<dbReference type="PROSITE" id="PS50293">
    <property type="entry name" value="TPR_REGION"/>
    <property type="match status" value="1"/>
</dbReference>
<organism evidence="5 6">
    <name type="scientific">Flaviaesturariibacter amylovorans</name>
    <dbReference type="NCBI Taxonomy" id="1084520"/>
    <lineage>
        <taxon>Bacteria</taxon>
        <taxon>Pseudomonadati</taxon>
        <taxon>Bacteroidota</taxon>
        <taxon>Chitinophagia</taxon>
        <taxon>Chitinophagales</taxon>
        <taxon>Chitinophagaceae</taxon>
        <taxon>Flaviaestuariibacter</taxon>
    </lineage>
</organism>
<feature type="domain" description="CHAT" evidence="4">
    <location>
        <begin position="615"/>
        <end position="885"/>
    </location>
</feature>
<dbReference type="SMART" id="SM00028">
    <property type="entry name" value="TPR"/>
    <property type="match status" value="4"/>
</dbReference>
<feature type="repeat" description="TPR" evidence="1">
    <location>
        <begin position="164"/>
        <end position="197"/>
    </location>
</feature>
<dbReference type="InterPro" id="IPR024983">
    <property type="entry name" value="CHAT_dom"/>
</dbReference>
<dbReference type="EMBL" id="BAABGY010000001">
    <property type="protein sequence ID" value="GAA4318876.1"/>
    <property type="molecule type" value="Genomic_DNA"/>
</dbReference>
<name>A0ABP8G779_9BACT</name>
<feature type="chain" id="PRO_5046809301" description="CHAT domain-containing protein" evidence="3">
    <location>
        <begin position="21"/>
        <end position="923"/>
    </location>
</feature>
<comment type="caution">
    <text evidence="5">The sequence shown here is derived from an EMBL/GenBank/DDBJ whole genome shotgun (WGS) entry which is preliminary data.</text>
</comment>
<evidence type="ECO:0000259" key="4">
    <source>
        <dbReference type="Pfam" id="PF12770"/>
    </source>
</evidence>
<dbReference type="Pfam" id="PF12770">
    <property type="entry name" value="CHAT"/>
    <property type="match status" value="1"/>
</dbReference>
<evidence type="ECO:0000313" key="6">
    <source>
        <dbReference type="Proteomes" id="UP001501725"/>
    </source>
</evidence>
<feature type="signal peptide" evidence="3">
    <location>
        <begin position="1"/>
        <end position="20"/>
    </location>
</feature>
<dbReference type="PROSITE" id="PS50005">
    <property type="entry name" value="TPR"/>
    <property type="match status" value="1"/>
</dbReference>
<evidence type="ECO:0000313" key="5">
    <source>
        <dbReference type="EMBL" id="GAA4318876.1"/>
    </source>
</evidence>
<sequence>MWRSVTLCFLLLAAGCPALAQVPPAARARFTEADRYYGQALLSGLTDEAAEERLNRKALQGFQAFLREPLPPGRTSDSLLLAAHIKAGELEQYFGDNTRALAHYTAGIAAHRRARLLPDSLLFRPYIFCGIISYAHSRLDSARYYFDLAERVQAAYPKPLHESERLYNNMGAIFFEAGNYRQARNYFEKALEVLPRSHPYYAAQYVNYRSNIAAGLVRLEEYDKAMAAYRELLAYGAHANEIRNVMGIIRLRQGAPAEAIRLFRQVHYGDARAAGLHNDLAQAFLENRQPDSAARHIVEAMTLGRRYNGDRPSTALGQSLKLRGDLARMLGRYDAALADYQGALHQFYPAFTGTQVADNPTRYSGLFPYLNVFQALLAKAEVLQEQYARGGALVRGDAALAAYRSAFALVDHIGHTYESDEARLFLQKARYTVHGKPIDLAFALYRSTGNTQYLEGAFTFDQQNKAAVLAYNEGTWRNARGGDTLWQREQALRADITRWSLRAQRSQDSATRATAEAAIRSGEIALGKLRRQRAERHPLALPELPSVKHLQQDLLDNDTRLLSFHLAGNQLTTFALTRDGFTGLQQPLYAGFHRELEALVRSLRVPDSVRTDAAAVQRLHRLLLGPVRGPQKRLLIIADDELHYLPFEVLHDGARYVVEDHRVQYQYSTALLKKERLALGDARVLAFAPFARSGFSGGGLSFAALPATSVEIPSGAGRAWTGADATRQRFLDEVARYDIVHLATHAVANTEQPALSYIAFAPWAASKPEAALLYAGEIYDLQLRRNRLIILSACETGSGALVRGEGLLSLSRAFAYAGCSNIITSLWKADDEATAAIIRRVHHYLEKGDAPDAALQQAKRDYLADPKVHPRRKLPAYWAHLVYSGALPEARDTRWMPWLTSGLAAALLVLLWIGWRRRRSRFP</sequence>
<dbReference type="Pfam" id="PF13424">
    <property type="entry name" value="TPR_12"/>
    <property type="match status" value="1"/>
</dbReference>
<keyword evidence="6" id="KW-1185">Reference proteome</keyword>
<dbReference type="Gene3D" id="1.25.40.10">
    <property type="entry name" value="Tetratricopeptide repeat domain"/>
    <property type="match status" value="1"/>
</dbReference>
<proteinExistence type="predicted"/>
<dbReference type="SUPFAM" id="SSF48452">
    <property type="entry name" value="TPR-like"/>
    <property type="match status" value="2"/>
</dbReference>
<keyword evidence="3" id="KW-0732">Signal</keyword>